<dbReference type="GO" id="GO:0003700">
    <property type="term" value="F:DNA-binding transcription factor activity"/>
    <property type="evidence" value="ECO:0007669"/>
    <property type="project" value="TreeGrafter"/>
</dbReference>
<dbReference type="GO" id="GO:0080142">
    <property type="term" value="P:regulation of salicylic acid biosynthetic process"/>
    <property type="evidence" value="ECO:0007669"/>
    <property type="project" value="TreeGrafter"/>
</dbReference>
<evidence type="ECO:0000313" key="2">
    <source>
        <dbReference type="EMBL" id="WOH09457.1"/>
    </source>
</evidence>
<dbReference type="Pfam" id="PF07887">
    <property type="entry name" value="Calmodulin_bind"/>
    <property type="match status" value="1"/>
</dbReference>
<reference evidence="2" key="2">
    <citation type="submission" date="2022-03" db="EMBL/GenBank/DDBJ databases">
        <title>Draft title - Genomic analysis of global carrot germplasm unveils the trajectory of domestication and the origin of high carotenoid orange carrot.</title>
        <authorList>
            <person name="Iorizzo M."/>
            <person name="Ellison S."/>
            <person name="Senalik D."/>
            <person name="Macko-Podgorni A."/>
            <person name="Grzebelus D."/>
            <person name="Bostan H."/>
            <person name="Rolling W."/>
            <person name="Curaba J."/>
            <person name="Simon P."/>
        </authorList>
    </citation>
    <scope>NUCLEOTIDE SEQUENCE</scope>
    <source>
        <tissue evidence="2">Leaf</tissue>
    </source>
</reference>
<dbReference type="GO" id="GO:0043565">
    <property type="term" value="F:sequence-specific DNA binding"/>
    <property type="evidence" value="ECO:0007669"/>
    <property type="project" value="TreeGrafter"/>
</dbReference>
<protein>
    <recommendedName>
        <fullName evidence="1">Calmodulin binding protein-like N-terminal domain-containing protein</fullName>
    </recommendedName>
</protein>
<dbReference type="GO" id="GO:0005516">
    <property type="term" value="F:calmodulin binding"/>
    <property type="evidence" value="ECO:0007669"/>
    <property type="project" value="InterPro"/>
</dbReference>
<reference evidence="2" key="1">
    <citation type="journal article" date="2016" name="Nat. Genet.">
        <title>A high-quality carrot genome assembly provides new insights into carotenoid accumulation and asterid genome evolution.</title>
        <authorList>
            <person name="Iorizzo M."/>
            <person name="Ellison S."/>
            <person name="Senalik D."/>
            <person name="Zeng P."/>
            <person name="Satapoomin P."/>
            <person name="Huang J."/>
            <person name="Bowman M."/>
            <person name="Iovene M."/>
            <person name="Sanseverino W."/>
            <person name="Cavagnaro P."/>
            <person name="Yildiz M."/>
            <person name="Macko-Podgorni A."/>
            <person name="Moranska E."/>
            <person name="Grzebelus E."/>
            <person name="Grzebelus D."/>
            <person name="Ashrafi H."/>
            <person name="Zheng Z."/>
            <person name="Cheng S."/>
            <person name="Spooner D."/>
            <person name="Van Deynze A."/>
            <person name="Simon P."/>
        </authorList>
    </citation>
    <scope>NUCLEOTIDE SEQUENCE</scope>
    <source>
        <tissue evidence="2">Leaf</tissue>
    </source>
</reference>
<dbReference type="PANTHER" id="PTHR31713:SF14">
    <property type="entry name" value="CALMODULIN-BINDING PROTEIN 60 A"/>
    <property type="match status" value="1"/>
</dbReference>
<dbReference type="InterPro" id="IPR012416">
    <property type="entry name" value="CBP60"/>
</dbReference>
<organism evidence="2 3">
    <name type="scientific">Daucus carota subsp. sativus</name>
    <name type="common">Carrot</name>
    <dbReference type="NCBI Taxonomy" id="79200"/>
    <lineage>
        <taxon>Eukaryota</taxon>
        <taxon>Viridiplantae</taxon>
        <taxon>Streptophyta</taxon>
        <taxon>Embryophyta</taxon>
        <taxon>Tracheophyta</taxon>
        <taxon>Spermatophyta</taxon>
        <taxon>Magnoliopsida</taxon>
        <taxon>eudicotyledons</taxon>
        <taxon>Gunneridae</taxon>
        <taxon>Pentapetalae</taxon>
        <taxon>asterids</taxon>
        <taxon>campanulids</taxon>
        <taxon>Apiales</taxon>
        <taxon>Apiaceae</taxon>
        <taxon>Apioideae</taxon>
        <taxon>Scandiceae</taxon>
        <taxon>Daucinae</taxon>
        <taxon>Daucus</taxon>
        <taxon>Daucus sect. Daucus</taxon>
    </lineage>
</organism>
<accession>A0AAF1BA30</accession>
<dbReference type="AlphaFoldDB" id="A0AAF1BA30"/>
<evidence type="ECO:0000259" key="1">
    <source>
        <dbReference type="Pfam" id="PF07887"/>
    </source>
</evidence>
<proteinExistence type="predicted"/>
<dbReference type="EMBL" id="CP093349">
    <property type="protein sequence ID" value="WOH09457.1"/>
    <property type="molecule type" value="Genomic_DNA"/>
</dbReference>
<dbReference type="Proteomes" id="UP000077755">
    <property type="component" value="Chromosome 7"/>
</dbReference>
<name>A0AAF1BA30_DAUCS</name>
<dbReference type="GO" id="GO:0005634">
    <property type="term" value="C:nucleus"/>
    <property type="evidence" value="ECO:0007669"/>
    <property type="project" value="TreeGrafter"/>
</dbReference>
<feature type="domain" description="Calmodulin binding protein-like N-terminal" evidence="1">
    <location>
        <begin position="19"/>
        <end position="109"/>
    </location>
</feature>
<dbReference type="InterPro" id="IPR046831">
    <property type="entry name" value="Calmodulin_bind_N"/>
</dbReference>
<sequence length="109" mass="11689">MLMSHDACVSCSCPRELGQNGPEPAAEVEILVLKVDYAGHQVFNRNLSKTEGKTSVFQGTTTLKLKEGISSIDYLSVTQNSGCSRISKLCLGARAVNRFPGTTVEPAKT</sequence>
<keyword evidence="3" id="KW-1185">Reference proteome</keyword>
<gene>
    <name evidence="2" type="ORF">DCAR_0728914</name>
</gene>
<evidence type="ECO:0000313" key="3">
    <source>
        <dbReference type="Proteomes" id="UP000077755"/>
    </source>
</evidence>
<dbReference type="PANTHER" id="PTHR31713">
    <property type="entry name" value="OS02G0177800 PROTEIN"/>
    <property type="match status" value="1"/>
</dbReference>